<dbReference type="Proteomes" id="UP000011083">
    <property type="component" value="Unassembled WGS sequence"/>
</dbReference>
<gene>
    <name evidence="1" type="ORF">ACA1_246380</name>
</gene>
<dbReference type="OrthoDB" id="437693at2759"/>
<organism evidence="1 2">
    <name type="scientific">Acanthamoeba castellanii (strain ATCC 30010 / Neff)</name>
    <dbReference type="NCBI Taxonomy" id="1257118"/>
    <lineage>
        <taxon>Eukaryota</taxon>
        <taxon>Amoebozoa</taxon>
        <taxon>Discosea</taxon>
        <taxon>Longamoebia</taxon>
        <taxon>Centramoebida</taxon>
        <taxon>Acanthamoebidae</taxon>
        <taxon>Acanthamoeba</taxon>
    </lineage>
</organism>
<name>L8GK71_ACACF</name>
<dbReference type="VEuPathDB" id="AmoebaDB:ACA1_246380"/>
<proteinExistence type="predicted"/>
<dbReference type="GeneID" id="14913834"/>
<keyword evidence="2" id="KW-1185">Reference proteome</keyword>
<evidence type="ECO:0000313" key="2">
    <source>
        <dbReference type="Proteomes" id="UP000011083"/>
    </source>
</evidence>
<dbReference type="RefSeq" id="XP_004335498.1">
    <property type="nucleotide sequence ID" value="XM_004335450.1"/>
</dbReference>
<dbReference type="KEGG" id="acan:ACA1_246380"/>
<dbReference type="AlphaFoldDB" id="L8GK71"/>
<evidence type="ECO:0000313" key="1">
    <source>
        <dbReference type="EMBL" id="ELR13485.1"/>
    </source>
</evidence>
<dbReference type="EMBL" id="KB008093">
    <property type="protein sequence ID" value="ELR13485.1"/>
    <property type="molecule type" value="Genomic_DNA"/>
</dbReference>
<reference evidence="1 2" key="1">
    <citation type="journal article" date="2013" name="Genome Biol.">
        <title>Genome of Acanthamoeba castellanii highlights extensive lateral gene transfer and early evolution of tyrosine kinase signaling.</title>
        <authorList>
            <person name="Clarke M."/>
            <person name="Lohan A.J."/>
            <person name="Liu B."/>
            <person name="Lagkouvardos I."/>
            <person name="Roy S."/>
            <person name="Zafar N."/>
            <person name="Bertelli C."/>
            <person name="Schilde C."/>
            <person name="Kianianmomeni A."/>
            <person name="Burglin T.R."/>
            <person name="Frech C."/>
            <person name="Turcotte B."/>
            <person name="Kopec K.O."/>
            <person name="Synnott J.M."/>
            <person name="Choo C."/>
            <person name="Paponov I."/>
            <person name="Finkler A."/>
            <person name="Soon Heng Tan C."/>
            <person name="Hutchins A.P."/>
            <person name="Weinmeier T."/>
            <person name="Rattei T."/>
            <person name="Chu J.S."/>
            <person name="Gimenez G."/>
            <person name="Irimia M."/>
            <person name="Rigden D.J."/>
            <person name="Fitzpatrick D.A."/>
            <person name="Lorenzo-Morales J."/>
            <person name="Bateman A."/>
            <person name="Chiu C.H."/>
            <person name="Tang P."/>
            <person name="Hegemann P."/>
            <person name="Fromm H."/>
            <person name="Raoult D."/>
            <person name="Greub G."/>
            <person name="Miranda-Saavedra D."/>
            <person name="Chen N."/>
            <person name="Nash P."/>
            <person name="Ginger M.L."/>
            <person name="Horn M."/>
            <person name="Schaap P."/>
            <person name="Caler L."/>
            <person name="Loftus B."/>
        </authorList>
    </citation>
    <scope>NUCLEOTIDE SEQUENCE [LARGE SCALE GENOMIC DNA]</scope>
    <source>
        <strain evidence="1 2">Neff</strain>
    </source>
</reference>
<accession>L8GK71</accession>
<protein>
    <submittedName>
        <fullName evidence="1">Uncharacterized protein</fullName>
    </submittedName>
</protein>
<sequence length="109" mass="11999">MAAQFDDLQATWSEVQKTVVEPLLAQDAAQHWASVREGFAWLVLLAGPVDGRRLDRGREAWVVDRDALVFRLAVDTHSIPLVMVVSGGWTPGNDPGVMVRSIAHVLAQR</sequence>